<dbReference type="InterPro" id="IPR002471">
    <property type="entry name" value="Pept_S9_AS"/>
</dbReference>
<dbReference type="Gene3D" id="3.40.50.1820">
    <property type="entry name" value="alpha/beta hydrolase"/>
    <property type="match status" value="1"/>
</dbReference>
<dbReference type="Gene3D" id="2.120.10.30">
    <property type="entry name" value="TolB, C-terminal domain"/>
    <property type="match status" value="1"/>
</dbReference>
<gene>
    <name evidence="7" type="ORF">BDV29DRAFT_195778</name>
</gene>
<keyword evidence="3" id="KW-0007">Acetylation</keyword>
<dbReference type="OrthoDB" id="43744at2759"/>
<evidence type="ECO:0000256" key="2">
    <source>
        <dbReference type="ARBA" id="ARBA00022801"/>
    </source>
</evidence>
<keyword evidence="5" id="KW-0645">Protease</keyword>
<dbReference type="EC" id="3.4.21.-" evidence="5"/>
<feature type="domain" description="Peptidase S9 prolyl oligopeptidase catalytic" evidence="6">
    <location>
        <begin position="444"/>
        <end position="652"/>
    </location>
</feature>
<dbReference type="InterPro" id="IPR002470">
    <property type="entry name" value="Peptidase_S9A"/>
</dbReference>
<comment type="similarity">
    <text evidence="1 5">Belongs to the peptidase S9A family.</text>
</comment>
<evidence type="ECO:0000256" key="4">
    <source>
        <dbReference type="ARBA" id="ARBA00045885"/>
    </source>
</evidence>
<proteinExistence type="inferred from homology"/>
<dbReference type="PANTHER" id="PTHR43056">
    <property type="entry name" value="PEPTIDASE S9 PROLYL OLIGOPEPTIDASE"/>
    <property type="match status" value="1"/>
</dbReference>
<accession>A0A5N5WIE3</accession>
<evidence type="ECO:0000256" key="3">
    <source>
        <dbReference type="ARBA" id="ARBA00022990"/>
    </source>
</evidence>
<evidence type="ECO:0000313" key="8">
    <source>
        <dbReference type="Proteomes" id="UP000326565"/>
    </source>
</evidence>
<protein>
    <recommendedName>
        <fullName evidence="5">Prolyl endopeptidase</fullName>
        <ecNumber evidence="5">3.4.21.-</ecNumber>
    </recommendedName>
</protein>
<dbReference type="SUPFAM" id="SSF82171">
    <property type="entry name" value="DPP6 N-terminal domain-like"/>
    <property type="match status" value="1"/>
</dbReference>
<name>A0A5N5WIE3_9EURO</name>
<reference evidence="7 8" key="1">
    <citation type="submission" date="2019-04" db="EMBL/GenBank/DDBJ databases">
        <title>Friends and foes A comparative genomics study of 23 Aspergillus species from section Flavi.</title>
        <authorList>
            <consortium name="DOE Joint Genome Institute"/>
            <person name="Kjaerbolling I."/>
            <person name="Vesth T."/>
            <person name="Frisvad J.C."/>
            <person name="Nybo J.L."/>
            <person name="Theobald S."/>
            <person name="Kildgaard S."/>
            <person name="Isbrandt T."/>
            <person name="Kuo A."/>
            <person name="Sato A."/>
            <person name="Lyhne E.K."/>
            <person name="Kogle M.E."/>
            <person name="Wiebenga A."/>
            <person name="Kun R.S."/>
            <person name="Lubbers R.J."/>
            <person name="Makela M.R."/>
            <person name="Barry K."/>
            <person name="Chovatia M."/>
            <person name="Clum A."/>
            <person name="Daum C."/>
            <person name="Haridas S."/>
            <person name="He G."/>
            <person name="LaButti K."/>
            <person name="Lipzen A."/>
            <person name="Mondo S."/>
            <person name="Riley R."/>
            <person name="Salamov A."/>
            <person name="Simmons B.A."/>
            <person name="Magnuson J.K."/>
            <person name="Henrissat B."/>
            <person name="Mortensen U.H."/>
            <person name="Larsen T.O."/>
            <person name="Devries R.P."/>
            <person name="Grigoriev I.V."/>
            <person name="Machida M."/>
            <person name="Baker S.E."/>
            <person name="Andersen M.R."/>
        </authorList>
    </citation>
    <scope>NUCLEOTIDE SEQUENCE [LARGE SCALE GENOMIC DNA]</scope>
    <source>
        <strain evidence="7 8">CBS 151.66</strain>
    </source>
</reference>
<dbReference type="InterPro" id="IPR001375">
    <property type="entry name" value="Peptidase_S9_cat"/>
</dbReference>
<dbReference type="GO" id="GO:0004252">
    <property type="term" value="F:serine-type endopeptidase activity"/>
    <property type="evidence" value="ECO:0007669"/>
    <property type="project" value="UniProtKB-UniRule"/>
</dbReference>
<evidence type="ECO:0000256" key="1">
    <source>
        <dbReference type="ARBA" id="ARBA00005228"/>
    </source>
</evidence>
<dbReference type="SUPFAM" id="SSF53474">
    <property type="entry name" value="alpha/beta-Hydrolases"/>
    <property type="match status" value="1"/>
</dbReference>
<dbReference type="InterPro" id="IPR050585">
    <property type="entry name" value="Xaa-Pro_dipeptidyl-ppase/CocE"/>
</dbReference>
<keyword evidence="8" id="KW-1185">Reference proteome</keyword>
<dbReference type="InterPro" id="IPR011042">
    <property type="entry name" value="6-blade_b-propeller_TolB-like"/>
</dbReference>
<dbReference type="GO" id="GO:0006508">
    <property type="term" value="P:proteolysis"/>
    <property type="evidence" value="ECO:0007669"/>
    <property type="project" value="UniProtKB-KW"/>
</dbReference>
<comment type="function">
    <text evidence="4">This enzyme catalyzes the hydrolysis of the N-terminal peptide bond of an N-acetylated peptide to generate an N-acetylated amino acid and a peptide with a free N-terminus. It preferentially cleaves off Ac-Ala, Ac-Met and Ac-Ser. Also, involved in the degradation of oxidized and glycated proteins.</text>
</comment>
<dbReference type="EMBL" id="ML732402">
    <property type="protein sequence ID" value="KAB8068301.1"/>
    <property type="molecule type" value="Genomic_DNA"/>
</dbReference>
<keyword evidence="5" id="KW-0720">Serine protease</keyword>
<evidence type="ECO:0000313" key="7">
    <source>
        <dbReference type="EMBL" id="KAB8068301.1"/>
    </source>
</evidence>
<dbReference type="PROSITE" id="PS00708">
    <property type="entry name" value="PRO_ENDOPEP_SER"/>
    <property type="match status" value="1"/>
</dbReference>
<dbReference type="PANTHER" id="PTHR43056:SF5">
    <property type="entry name" value="PEPTIDASE S9 PROLYL OLIGOPEPTIDASE CATALYTIC DOMAIN-CONTAINING PROTEIN"/>
    <property type="match status" value="1"/>
</dbReference>
<dbReference type="Pfam" id="PF00326">
    <property type="entry name" value="Peptidase_S9"/>
    <property type="match status" value="1"/>
</dbReference>
<dbReference type="PRINTS" id="PR00862">
    <property type="entry name" value="PROLIGOPTASE"/>
</dbReference>
<keyword evidence="2 5" id="KW-0378">Hydrolase</keyword>
<dbReference type="InterPro" id="IPR029058">
    <property type="entry name" value="AB_hydrolase_fold"/>
</dbReference>
<sequence length="654" mass="72103">MSVPYGRWSSPLTPELLSTSSISLHEVVVNESTGAIYCVECRPTEDGRHAIVRHFNGESTDVLPKNFSAHATVQELGGGSIAMRPDGLITFAEEKSCSIYLLDPASSKTTLVLEAAEGVRYADFCHHPTDLHWMLAIKEDHREATPETQAYMVHNSLVAINVNTGEEATIAEGDDFFSHPKFDPSGRRVSWIQWSHPDMPWTGTVLHLADWVEGRLSNVRKVAGKAREESIAQPKWGLDGALYFASDRTGFWQLYSFNLNDSEPRPLGLKILENAEFATAEWELGSSTYISLDATTIVAAVITHATSRVFLIDTTTSSAQELDLPYLDVGYRANGIYRVSPSSFMVVGSSATAPQELALVSITSSHKVHTAVLASTASFQLAPEYVSHPTKYAAPQKYGPQCDGDVYMFYFPPRNPNYQSDDKHPPPVLVYVHGGPNGCVTPALNLEIQYWTTRGFAVCAVNYTGSTGYGREYRERLSGYWGLVDVGDAVSAVDYLADKQLVDKTRVGIYGGSAGGYLTLRALHMYPDVWAAGISSYGISDVRALQADSYKFESQDVDRILLSKTKAEDRDAELTSRSPCHFAAQIKAPLLLLQGTADMVVPLAQARMMASAMHECGRVAEVVEFEGEGHGWVGHETIYQSYKRKEEWWTLHLT</sequence>
<dbReference type="Proteomes" id="UP000326565">
    <property type="component" value="Unassembled WGS sequence"/>
</dbReference>
<evidence type="ECO:0000256" key="5">
    <source>
        <dbReference type="RuleBase" id="RU368024"/>
    </source>
</evidence>
<organism evidence="7 8">
    <name type="scientific">Aspergillus leporis</name>
    <dbReference type="NCBI Taxonomy" id="41062"/>
    <lineage>
        <taxon>Eukaryota</taxon>
        <taxon>Fungi</taxon>
        <taxon>Dikarya</taxon>
        <taxon>Ascomycota</taxon>
        <taxon>Pezizomycotina</taxon>
        <taxon>Eurotiomycetes</taxon>
        <taxon>Eurotiomycetidae</taxon>
        <taxon>Eurotiales</taxon>
        <taxon>Aspergillaceae</taxon>
        <taxon>Aspergillus</taxon>
        <taxon>Aspergillus subgen. Circumdati</taxon>
    </lineage>
</organism>
<dbReference type="AlphaFoldDB" id="A0A5N5WIE3"/>
<evidence type="ECO:0000259" key="6">
    <source>
        <dbReference type="Pfam" id="PF00326"/>
    </source>
</evidence>